<comment type="caution">
    <text evidence="1">The sequence shown here is derived from an EMBL/GenBank/DDBJ whole genome shotgun (WGS) entry which is preliminary data.</text>
</comment>
<evidence type="ECO:0000313" key="1">
    <source>
        <dbReference type="EMBL" id="MSU09511.1"/>
    </source>
</evidence>
<dbReference type="Gene3D" id="3.40.50.150">
    <property type="entry name" value="Vaccinia Virus protein VP39"/>
    <property type="match status" value="1"/>
</dbReference>
<organism evidence="1 2">
    <name type="scientific">Anaerovibrio slackiae</name>
    <dbReference type="NCBI Taxonomy" id="2652309"/>
    <lineage>
        <taxon>Bacteria</taxon>
        <taxon>Bacillati</taxon>
        <taxon>Bacillota</taxon>
        <taxon>Negativicutes</taxon>
        <taxon>Selenomonadales</taxon>
        <taxon>Selenomonadaceae</taxon>
        <taxon>Anaerovibrio</taxon>
    </lineage>
</organism>
<dbReference type="SUPFAM" id="SSF53335">
    <property type="entry name" value="S-adenosyl-L-methionine-dependent methyltransferases"/>
    <property type="match status" value="1"/>
</dbReference>
<keyword evidence="2" id="KW-1185">Reference proteome</keyword>
<evidence type="ECO:0008006" key="3">
    <source>
        <dbReference type="Google" id="ProtNLM"/>
    </source>
</evidence>
<protein>
    <recommendedName>
        <fullName evidence="3">Methyltransferase</fullName>
    </recommendedName>
</protein>
<name>A0A6I2UJZ0_9FIRM</name>
<dbReference type="EMBL" id="VUNR01000025">
    <property type="protein sequence ID" value="MSU09511.1"/>
    <property type="molecule type" value="Genomic_DNA"/>
</dbReference>
<gene>
    <name evidence="1" type="ORF">FYJ84_11015</name>
</gene>
<reference evidence="1 2" key="1">
    <citation type="submission" date="2019-08" db="EMBL/GenBank/DDBJ databases">
        <title>In-depth cultivation of the pig gut microbiome towards novel bacterial diversity and tailored functional studies.</title>
        <authorList>
            <person name="Wylensek D."/>
            <person name="Hitch T.C.A."/>
            <person name="Clavel T."/>
        </authorList>
    </citation>
    <scope>NUCLEOTIDE SEQUENCE [LARGE SCALE GENOMIC DNA]</scope>
    <source>
        <strain evidence="1 2">WCA-693-APC-5D-A</strain>
    </source>
</reference>
<proteinExistence type="predicted"/>
<dbReference type="InterPro" id="IPR029063">
    <property type="entry name" value="SAM-dependent_MTases_sf"/>
</dbReference>
<accession>A0A6I2UJZ0</accession>
<dbReference type="Proteomes" id="UP000433181">
    <property type="component" value="Unassembled WGS sequence"/>
</dbReference>
<evidence type="ECO:0000313" key="2">
    <source>
        <dbReference type="Proteomes" id="UP000433181"/>
    </source>
</evidence>
<dbReference type="GeneID" id="96779458"/>
<dbReference type="RefSeq" id="WP_154407682.1">
    <property type="nucleotide sequence ID" value="NZ_VUNR01000025.1"/>
</dbReference>
<sequence length="239" mass="27485">MFKKIRNFKGYLKSLGGVSRELLWAQIWHDTAKGCEWLGEDFGVSPGRWAVGYDYLYVMTRVLEELRPKNVLDIGLGISTSLLSRYFDYYKYDNGKHVVIEHDESWINFYTQRHKISDCTQISNSPLIEKNVEGYNFKAYKDFSDIVHNRKFDVISIDGPFGSSGKYSRRDILSVIPTILGDSFVVVLDDMHRVGEQNTFEEIKRILSSNGIAYEFGLYTGEKCCGVIVSEDNKFICSM</sequence>
<dbReference type="AlphaFoldDB" id="A0A6I2UJZ0"/>